<protein>
    <submittedName>
        <fullName evidence="1">PREDICTED: TSUD_423040 partial</fullName>
    </submittedName>
</protein>
<dbReference type="AlphaFoldDB" id="A0A5E4FR54"/>
<sequence>MKRPFFKVPINDSHPYQVVKISAQLPPQIRVDMINFLLENVEVFKGSYESMPGIDPEIISHRRSIDPTVNAELMMQNGTLP</sequence>
<organism evidence="1 2">
    <name type="scientific">Prunus dulcis</name>
    <name type="common">Almond</name>
    <name type="synonym">Amygdalus dulcis</name>
    <dbReference type="NCBI Taxonomy" id="3755"/>
    <lineage>
        <taxon>Eukaryota</taxon>
        <taxon>Viridiplantae</taxon>
        <taxon>Streptophyta</taxon>
        <taxon>Embryophyta</taxon>
        <taxon>Tracheophyta</taxon>
        <taxon>Spermatophyta</taxon>
        <taxon>Magnoliopsida</taxon>
        <taxon>eudicotyledons</taxon>
        <taxon>Gunneridae</taxon>
        <taxon>Pentapetalae</taxon>
        <taxon>rosids</taxon>
        <taxon>fabids</taxon>
        <taxon>Rosales</taxon>
        <taxon>Rosaceae</taxon>
        <taxon>Amygdaloideae</taxon>
        <taxon>Amygdaleae</taxon>
        <taxon>Prunus</taxon>
    </lineage>
</organism>
<dbReference type="EMBL" id="CABIKO010000178">
    <property type="protein sequence ID" value="VVA29966.1"/>
    <property type="molecule type" value="Genomic_DNA"/>
</dbReference>
<accession>A0A5E4FR54</accession>
<name>A0A5E4FR54_PRUDU</name>
<proteinExistence type="predicted"/>
<evidence type="ECO:0000313" key="1">
    <source>
        <dbReference type="EMBL" id="VVA29966.1"/>
    </source>
</evidence>
<dbReference type="Proteomes" id="UP000327085">
    <property type="component" value="Chromosome 5"/>
</dbReference>
<gene>
    <name evidence="1" type="ORF">ALMOND_2B004527</name>
</gene>
<dbReference type="InParanoid" id="A0A5E4FR54"/>
<evidence type="ECO:0000313" key="2">
    <source>
        <dbReference type="Proteomes" id="UP000327085"/>
    </source>
</evidence>
<reference evidence="2" key="1">
    <citation type="journal article" date="2020" name="Plant J.">
        <title>Transposons played a major role in the diversification between the closely related almond and peach genomes: results from the almond genome sequence.</title>
        <authorList>
            <person name="Alioto T."/>
            <person name="Alexiou K.G."/>
            <person name="Bardil A."/>
            <person name="Barteri F."/>
            <person name="Castanera R."/>
            <person name="Cruz F."/>
            <person name="Dhingra A."/>
            <person name="Duval H."/>
            <person name="Fernandez I Marti A."/>
            <person name="Frias L."/>
            <person name="Galan B."/>
            <person name="Garcia J.L."/>
            <person name="Howad W."/>
            <person name="Gomez-Garrido J."/>
            <person name="Gut M."/>
            <person name="Julca I."/>
            <person name="Morata J."/>
            <person name="Puigdomenech P."/>
            <person name="Ribeca P."/>
            <person name="Rubio Cabetas M.J."/>
            <person name="Vlasova A."/>
            <person name="Wirthensohn M."/>
            <person name="Garcia-Mas J."/>
            <person name="Gabaldon T."/>
            <person name="Casacuberta J.M."/>
            <person name="Arus P."/>
        </authorList>
    </citation>
    <scope>NUCLEOTIDE SEQUENCE [LARGE SCALE GENOMIC DNA]</scope>
    <source>
        <strain evidence="2">cv. Texas</strain>
    </source>
</reference>
<dbReference type="Gramene" id="VVA29966">
    <property type="protein sequence ID" value="VVA29966"/>
    <property type="gene ID" value="Prudul26B004527"/>
</dbReference>